<gene>
    <name evidence="1" type="ORF">QVD17_35628</name>
</gene>
<protein>
    <submittedName>
        <fullName evidence="1">Uncharacterized protein</fullName>
    </submittedName>
</protein>
<sequence>MLLFTPFPDRSHFLHSLKAIAIAIAIAKGEAGFVYVKDFQDNNSSSSASIEEAKSLNCIRTALEHFFHTVQTQQRPERDAAIIMLPTTK</sequence>
<proteinExistence type="predicted"/>
<name>A0AAD8JSI4_TARER</name>
<dbReference type="PANTHER" id="PTHR33600">
    <property type="entry name" value="PLASTID DIVISION PROTEIN PDV2"/>
    <property type="match status" value="1"/>
</dbReference>
<evidence type="ECO:0000313" key="1">
    <source>
        <dbReference type="EMBL" id="KAK1409103.1"/>
    </source>
</evidence>
<dbReference type="EMBL" id="JAUHHV010000010">
    <property type="protein sequence ID" value="KAK1409103.1"/>
    <property type="molecule type" value="Genomic_DNA"/>
</dbReference>
<dbReference type="GO" id="GO:0010020">
    <property type="term" value="P:chloroplast fission"/>
    <property type="evidence" value="ECO:0007669"/>
    <property type="project" value="InterPro"/>
</dbReference>
<reference evidence="1" key="1">
    <citation type="journal article" date="2023" name="bioRxiv">
        <title>Improved chromosome-level genome assembly for marigold (Tagetes erecta).</title>
        <authorList>
            <person name="Jiang F."/>
            <person name="Yuan L."/>
            <person name="Wang S."/>
            <person name="Wang H."/>
            <person name="Xu D."/>
            <person name="Wang A."/>
            <person name="Fan W."/>
        </authorList>
    </citation>
    <scope>NUCLEOTIDE SEQUENCE</scope>
    <source>
        <strain evidence="1">WSJ</strain>
        <tissue evidence="1">Leaf</tissue>
    </source>
</reference>
<dbReference type="AlphaFoldDB" id="A0AAD8JSI4"/>
<keyword evidence="2" id="KW-1185">Reference proteome</keyword>
<evidence type="ECO:0000313" key="2">
    <source>
        <dbReference type="Proteomes" id="UP001229421"/>
    </source>
</evidence>
<organism evidence="1 2">
    <name type="scientific">Tagetes erecta</name>
    <name type="common">African marigold</name>
    <dbReference type="NCBI Taxonomy" id="13708"/>
    <lineage>
        <taxon>Eukaryota</taxon>
        <taxon>Viridiplantae</taxon>
        <taxon>Streptophyta</taxon>
        <taxon>Embryophyta</taxon>
        <taxon>Tracheophyta</taxon>
        <taxon>Spermatophyta</taxon>
        <taxon>Magnoliopsida</taxon>
        <taxon>eudicotyledons</taxon>
        <taxon>Gunneridae</taxon>
        <taxon>Pentapetalae</taxon>
        <taxon>asterids</taxon>
        <taxon>campanulids</taxon>
        <taxon>Asterales</taxon>
        <taxon>Asteraceae</taxon>
        <taxon>Asteroideae</taxon>
        <taxon>Heliantheae alliance</taxon>
        <taxon>Tageteae</taxon>
        <taxon>Tagetes</taxon>
    </lineage>
</organism>
<dbReference type="Proteomes" id="UP001229421">
    <property type="component" value="Unassembled WGS sequence"/>
</dbReference>
<comment type="caution">
    <text evidence="1">The sequence shown here is derived from an EMBL/GenBank/DDBJ whole genome shotgun (WGS) entry which is preliminary data.</text>
</comment>
<dbReference type="PANTHER" id="PTHR33600:SF4">
    <property type="entry name" value="PLASTID DIVISION PROTEIN PDV1"/>
    <property type="match status" value="1"/>
</dbReference>
<dbReference type="InterPro" id="IPR038939">
    <property type="entry name" value="PDV1/PDV2"/>
</dbReference>
<accession>A0AAD8JSI4</accession>